<sequence length="413" mass="46581">MKIHIKDNRRKTTHKSSKPPLKRDLCQLLGLFMCGIPPLALAEGVKLTPGIDFVPSVNIDVLYDDNVTNSSNREIDSLVLVGGADFLLEGQNNSDKYKLQYTVEKAEYLDSVEDNYTDHDVILGAEWELNSRKSISIDGNYSLGHDERGERFSRGVGELLAEPDKFSEYGISTTVVLGAEQSRLSFETLLGIGKLDYSGILKKDRNRINQHGKVGVFFKAAGKTSLVAELGHWRIKYDERRLGEETLDSSETDYLVGVDWESAKSEISARLGTRTKSFDSTSRGDFSGMRWSGTFRWKPLTYSTLEFTTERKTEEMQGDGDYVDITMNSASWDHGWSERFSSELTYSFEKIDYEGADPGLGRDTYKGVGAALRYEMKRWIILRAGYDKTVNGSTDDIFAYTRNIMYLGFTVTL</sequence>
<dbReference type="EMBL" id="FQVA01000001">
    <property type="protein sequence ID" value="SHF23147.1"/>
    <property type="molecule type" value="Genomic_DNA"/>
</dbReference>
<dbReference type="InterPro" id="IPR018759">
    <property type="entry name" value="BBP2_2"/>
</dbReference>
<dbReference type="STRING" id="494016.SAMN04487965_1692"/>
<evidence type="ECO:0000313" key="1">
    <source>
        <dbReference type="EMBL" id="SHF23147.1"/>
    </source>
</evidence>
<protein>
    <submittedName>
        <fullName evidence="1">Putative beta-barrel porin 2</fullName>
    </submittedName>
</protein>
<gene>
    <name evidence="1" type="ORF">SAMN04487965_1692</name>
</gene>
<dbReference type="Proteomes" id="UP000184170">
    <property type="component" value="Unassembled WGS sequence"/>
</dbReference>
<dbReference type="OrthoDB" id="9153755at2"/>
<organism evidence="1 2">
    <name type="scientific">Microbulbifer donghaiensis</name>
    <dbReference type="NCBI Taxonomy" id="494016"/>
    <lineage>
        <taxon>Bacteria</taxon>
        <taxon>Pseudomonadati</taxon>
        <taxon>Pseudomonadota</taxon>
        <taxon>Gammaproteobacteria</taxon>
        <taxon>Cellvibrionales</taxon>
        <taxon>Microbulbiferaceae</taxon>
        <taxon>Microbulbifer</taxon>
    </lineage>
</organism>
<dbReference type="RefSeq" id="WP_143186918.1">
    <property type="nucleotide sequence ID" value="NZ_FQVA01000001.1"/>
</dbReference>
<dbReference type="Pfam" id="PF10082">
    <property type="entry name" value="BBP2_2"/>
    <property type="match status" value="1"/>
</dbReference>
<proteinExistence type="predicted"/>
<reference evidence="2" key="1">
    <citation type="submission" date="2016-11" db="EMBL/GenBank/DDBJ databases">
        <authorList>
            <person name="Varghese N."/>
            <person name="Submissions S."/>
        </authorList>
    </citation>
    <scope>NUCLEOTIDE SEQUENCE [LARGE SCALE GENOMIC DNA]</scope>
    <source>
        <strain evidence="2">CGMCC 1.7063</strain>
    </source>
</reference>
<keyword evidence="2" id="KW-1185">Reference proteome</keyword>
<dbReference type="AlphaFoldDB" id="A0A1M4ZZ64"/>
<name>A0A1M4ZZ64_9GAMM</name>
<accession>A0A1M4ZZ64</accession>
<evidence type="ECO:0000313" key="2">
    <source>
        <dbReference type="Proteomes" id="UP000184170"/>
    </source>
</evidence>